<sequence>MSAMTVGKHAFRLLLTGGGTGGHLFPAVATAEKLVSRLPESAIFFVGTGRWLDRQHLERCGFAVRTIHSYGLKGKRPLELLKALAVLPVSLVEACWQILRFRPDVVCGVGGYVTGPVVAAAWLLRRPTVIHEQNSVPGLANRQLGRFVDRICISLPDSARFFPAGKTQLTGNPVRGPILEVMQKRARPAGNNRTLLILGGSQGAHRVNELVSEALITRAESLGGLRVIHQTGASDEAWVGQRYRQAGIDCQVAAFFNDMADVYRQADLVVSRAGATTLAEISVLGLPAILIPYPHAADDHQQRNARWYADSGGAVVFAERELTAERLSEQIAALLGDRHHLRQMSTAMAGLGIADAADRIVDICLAVAGR</sequence>
<feature type="domain" description="Glycosyltransferase family 28 N-terminal" evidence="11">
    <location>
        <begin position="14"/>
        <end position="152"/>
    </location>
</feature>
<dbReference type="SUPFAM" id="SSF53756">
    <property type="entry name" value="UDP-Glycosyltransferase/glycogen phosphorylase"/>
    <property type="match status" value="1"/>
</dbReference>
<dbReference type="AlphaFoldDB" id="A0A1M5XXE5"/>
<keyword evidence="7 10" id="KW-0472">Membrane</keyword>
<keyword evidence="8 10" id="KW-0131">Cell cycle</keyword>
<keyword evidence="1 10" id="KW-1003">Cell membrane</keyword>
<dbReference type="InterPro" id="IPR006009">
    <property type="entry name" value="GlcNAc_MurG"/>
</dbReference>
<comment type="pathway">
    <text evidence="10">Cell wall biogenesis; peptidoglycan biosynthesis.</text>
</comment>
<dbReference type="PANTHER" id="PTHR21015:SF22">
    <property type="entry name" value="GLYCOSYLTRANSFERASE"/>
    <property type="match status" value="1"/>
</dbReference>
<evidence type="ECO:0000256" key="8">
    <source>
        <dbReference type="ARBA" id="ARBA00023306"/>
    </source>
</evidence>
<feature type="binding site" evidence="10">
    <location>
        <position position="175"/>
    </location>
    <ligand>
        <name>UDP-N-acetyl-alpha-D-glucosamine</name>
        <dbReference type="ChEBI" id="CHEBI:57705"/>
    </ligand>
</feature>
<dbReference type="Gene3D" id="3.40.50.2000">
    <property type="entry name" value="Glycogen Phosphorylase B"/>
    <property type="match status" value="2"/>
</dbReference>
<evidence type="ECO:0000256" key="5">
    <source>
        <dbReference type="ARBA" id="ARBA00022960"/>
    </source>
</evidence>
<comment type="catalytic activity">
    <reaction evidence="10">
        <text>di-trans,octa-cis-undecaprenyl diphospho-N-acetyl-alpha-D-muramoyl-L-alanyl-D-glutamyl-meso-2,6-diaminopimeloyl-D-alanyl-D-alanine + UDP-N-acetyl-alpha-D-glucosamine = di-trans,octa-cis-undecaprenyl diphospho-[N-acetyl-alpha-D-glucosaminyl-(1-&gt;4)]-N-acetyl-alpha-D-muramoyl-L-alanyl-D-glutamyl-meso-2,6-diaminopimeloyl-D-alanyl-D-alanine + UDP + H(+)</text>
        <dbReference type="Rhea" id="RHEA:31227"/>
        <dbReference type="ChEBI" id="CHEBI:15378"/>
        <dbReference type="ChEBI" id="CHEBI:57705"/>
        <dbReference type="ChEBI" id="CHEBI:58223"/>
        <dbReference type="ChEBI" id="CHEBI:61387"/>
        <dbReference type="ChEBI" id="CHEBI:61388"/>
        <dbReference type="EC" id="2.4.1.227"/>
    </reaction>
</comment>
<gene>
    <name evidence="10" type="primary">murG</name>
    <name evidence="13" type="ORF">SAMN02745124_03414</name>
</gene>
<dbReference type="UniPathway" id="UPA00219"/>
<proteinExistence type="inferred from homology"/>
<keyword evidence="5 10" id="KW-0133">Cell shape</keyword>
<protein>
    <recommendedName>
        <fullName evidence="10">UDP-N-acetylglucosamine--N-acetylmuramyl-(pentapeptide) pyrophosphoryl-undecaprenol N-acetylglucosamine transferase</fullName>
        <ecNumber evidence="10">2.4.1.227</ecNumber>
    </recommendedName>
    <alternativeName>
        <fullName evidence="10">Undecaprenyl-PP-MurNAc-pentapeptide-UDPGlcNAc GlcNAc transferase</fullName>
    </alternativeName>
</protein>
<keyword evidence="9 10" id="KW-0961">Cell wall biogenesis/degradation</keyword>
<keyword evidence="4 10" id="KW-0808">Transferase</keyword>
<dbReference type="Pfam" id="PF04101">
    <property type="entry name" value="Glyco_tran_28_C"/>
    <property type="match status" value="1"/>
</dbReference>
<feature type="binding site" evidence="10">
    <location>
        <begin position="20"/>
        <end position="22"/>
    </location>
    <ligand>
        <name>UDP-N-acetyl-alpha-D-glucosamine</name>
        <dbReference type="ChEBI" id="CHEBI:57705"/>
    </ligand>
</feature>
<organism evidence="13 14">
    <name type="scientific">Desulfofustis glycolicus DSM 9705</name>
    <dbReference type="NCBI Taxonomy" id="1121409"/>
    <lineage>
        <taxon>Bacteria</taxon>
        <taxon>Pseudomonadati</taxon>
        <taxon>Thermodesulfobacteriota</taxon>
        <taxon>Desulfobulbia</taxon>
        <taxon>Desulfobulbales</taxon>
        <taxon>Desulfocapsaceae</taxon>
        <taxon>Desulfofustis</taxon>
    </lineage>
</organism>
<feature type="binding site" evidence="10">
    <location>
        <position position="301"/>
    </location>
    <ligand>
        <name>UDP-N-acetyl-alpha-D-glucosamine</name>
        <dbReference type="ChEBI" id="CHEBI:57705"/>
    </ligand>
</feature>
<dbReference type="GO" id="GO:0008360">
    <property type="term" value="P:regulation of cell shape"/>
    <property type="evidence" value="ECO:0007669"/>
    <property type="project" value="UniProtKB-KW"/>
</dbReference>
<comment type="function">
    <text evidence="10">Cell wall formation. Catalyzes the transfer of a GlcNAc subunit on undecaprenyl-pyrophosphoryl-MurNAc-pentapeptide (lipid intermediate I) to form undecaprenyl-pyrophosphoryl-MurNAc-(pentapeptide)GlcNAc (lipid intermediate II).</text>
</comment>
<dbReference type="Proteomes" id="UP000184139">
    <property type="component" value="Unassembled WGS sequence"/>
</dbReference>
<dbReference type="InterPro" id="IPR004276">
    <property type="entry name" value="GlycoTrans_28_N"/>
</dbReference>
<comment type="subcellular location">
    <subcellularLocation>
        <location evidence="10">Cell membrane</location>
        <topology evidence="10">Peripheral membrane protein</topology>
        <orientation evidence="10">Cytoplasmic side</orientation>
    </subcellularLocation>
</comment>
<dbReference type="EC" id="2.4.1.227" evidence="10"/>
<dbReference type="Pfam" id="PF03033">
    <property type="entry name" value="Glyco_transf_28"/>
    <property type="match status" value="1"/>
</dbReference>
<feature type="domain" description="Glycosyl transferase family 28 C-terminal" evidence="12">
    <location>
        <begin position="194"/>
        <end position="360"/>
    </location>
</feature>
<evidence type="ECO:0000256" key="3">
    <source>
        <dbReference type="ARBA" id="ARBA00022676"/>
    </source>
</evidence>
<reference evidence="13 14" key="1">
    <citation type="submission" date="2016-11" db="EMBL/GenBank/DDBJ databases">
        <authorList>
            <person name="Jaros S."/>
            <person name="Januszkiewicz K."/>
            <person name="Wedrychowicz H."/>
        </authorList>
    </citation>
    <scope>NUCLEOTIDE SEQUENCE [LARGE SCALE GENOMIC DNA]</scope>
    <source>
        <strain evidence="13 14">DSM 9705</strain>
    </source>
</reference>
<name>A0A1M5XXE5_9BACT</name>
<dbReference type="GO" id="GO:0051991">
    <property type="term" value="F:UDP-N-acetyl-D-glucosamine:N-acetylmuramoyl-L-alanyl-D-glutamyl-meso-2,6-diaminopimelyl-D-alanyl-D-alanine-diphosphoundecaprenol 4-beta-N-acetylglucosaminlytransferase activity"/>
    <property type="evidence" value="ECO:0007669"/>
    <property type="project" value="RHEA"/>
</dbReference>
<dbReference type="HAMAP" id="MF_00033">
    <property type="entry name" value="MurG"/>
    <property type="match status" value="1"/>
</dbReference>
<dbReference type="STRING" id="1121409.SAMN02745124_03414"/>
<dbReference type="GO" id="GO:0005975">
    <property type="term" value="P:carbohydrate metabolic process"/>
    <property type="evidence" value="ECO:0007669"/>
    <property type="project" value="InterPro"/>
</dbReference>
<evidence type="ECO:0000256" key="6">
    <source>
        <dbReference type="ARBA" id="ARBA00022984"/>
    </source>
</evidence>
<dbReference type="GO" id="GO:0050511">
    <property type="term" value="F:undecaprenyldiphospho-muramoylpentapeptide beta-N-acetylglucosaminyltransferase activity"/>
    <property type="evidence" value="ECO:0007669"/>
    <property type="project" value="UniProtKB-UniRule"/>
</dbReference>
<evidence type="ECO:0000256" key="4">
    <source>
        <dbReference type="ARBA" id="ARBA00022679"/>
    </source>
</evidence>
<evidence type="ECO:0000256" key="9">
    <source>
        <dbReference type="ARBA" id="ARBA00023316"/>
    </source>
</evidence>
<dbReference type="GO" id="GO:0005886">
    <property type="term" value="C:plasma membrane"/>
    <property type="evidence" value="ECO:0007669"/>
    <property type="project" value="UniProtKB-SubCell"/>
</dbReference>
<keyword evidence="14" id="KW-1185">Reference proteome</keyword>
<dbReference type="InterPro" id="IPR007235">
    <property type="entry name" value="Glyco_trans_28_C"/>
</dbReference>
<evidence type="ECO:0000313" key="14">
    <source>
        <dbReference type="Proteomes" id="UP000184139"/>
    </source>
</evidence>
<feature type="binding site" evidence="10">
    <location>
        <position position="201"/>
    </location>
    <ligand>
        <name>UDP-N-acetyl-alpha-D-glucosamine</name>
        <dbReference type="ChEBI" id="CHEBI:57705"/>
    </ligand>
</feature>
<evidence type="ECO:0000313" key="13">
    <source>
        <dbReference type="EMBL" id="SHI04218.1"/>
    </source>
</evidence>
<evidence type="ECO:0000259" key="11">
    <source>
        <dbReference type="Pfam" id="PF03033"/>
    </source>
</evidence>
<keyword evidence="6 10" id="KW-0573">Peptidoglycan synthesis</keyword>
<feature type="binding site" evidence="10">
    <location>
        <position position="134"/>
    </location>
    <ligand>
        <name>UDP-N-acetyl-alpha-D-glucosamine</name>
        <dbReference type="ChEBI" id="CHEBI:57705"/>
    </ligand>
</feature>
<dbReference type="GO" id="GO:0071555">
    <property type="term" value="P:cell wall organization"/>
    <property type="evidence" value="ECO:0007669"/>
    <property type="project" value="UniProtKB-KW"/>
</dbReference>
<keyword evidence="2 10" id="KW-0132">Cell division</keyword>
<evidence type="ECO:0000256" key="1">
    <source>
        <dbReference type="ARBA" id="ARBA00022475"/>
    </source>
</evidence>
<keyword evidence="3 10" id="KW-0328">Glycosyltransferase</keyword>
<dbReference type="GO" id="GO:0051301">
    <property type="term" value="P:cell division"/>
    <property type="evidence" value="ECO:0007669"/>
    <property type="project" value="UniProtKB-KW"/>
</dbReference>
<dbReference type="PANTHER" id="PTHR21015">
    <property type="entry name" value="UDP-N-ACETYLGLUCOSAMINE--N-ACETYLMURAMYL-(PENTAPEPTIDE) PYROPHOSPHORYL-UNDECAPRENOL N-ACETYLGLUCOSAMINE TRANSFERASE 1"/>
    <property type="match status" value="1"/>
</dbReference>
<dbReference type="RefSeq" id="WP_244155884.1">
    <property type="nucleotide sequence ID" value="NZ_FQXS01000024.1"/>
</dbReference>
<comment type="caution">
    <text evidence="10">Lacks conserved residue(s) required for the propagation of feature annotation.</text>
</comment>
<dbReference type="EMBL" id="FQXS01000024">
    <property type="protein sequence ID" value="SHI04218.1"/>
    <property type="molecule type" value="Genomic_DNA"/>
</dbReference>
<dbReference type="CDD" id="cd03785">
    <property type="entry name" value="GT28_MurG"/>
    <property type="match status" value="1"/>
</dbReference>
<dbReference type="GO" id="GO:0009252">
    <property type="term" value="P:peptidoglycan biosynthetic process"/>
    <property type="evidence" value="ECO:0007669"/>
    <property type="project" value="UniProtKB-UniRule"/>
</dbReference>
<evidence type="ECO:0000256" key="7">
    <source>
        <dbReference type="ARBA" id="ARBA00023136"/>
    </source>
</evidence>
<evidence type="ECO:0000256" key="10">
    <source>
        <dbReference type="HAMAP-Rule" id="MF_00033"/>
    </source>
</evidence>
<evidence type="ECO:0000256" key="2">
    <source>
        <dbReference type="ARBA" id="ARBA00022618"/>
    </source>
</evidence>
<comment type="similarity">
    <text evidence="10">Belongs to the glycosyltransferase 28 family. MurG subfamily.</text>
</comment>
<accession>A0A1M5XXE5</accession>
<dbReference type="NCBIfam" id="TIGR01133">
    <property type="entry name" value="murG"/>
    <property type="match status" value="1"/>
</dbReference>
<evidence type="ECO:0000259" key="12">
    <source>
        <dbReference type="Pfam" id="PF04101"/>
    </source>
</evidence>